<reference evidence="2" key="1">
    <citation type="submission" date="2019-10" db="EMBL/GenBank/DDBJ databases">
        <title>The miscellaneous mycovirome associated to the plant pathogenic fungus Erysiphe necator.</title>
        <authorList>
            <person name="Rodriguez-Romero J."/>
            <person name="Chiapello M."/>
            <person name="Cordoba L."/>
            <person name="Turina M."/>
            <person name="Ayllon M.A."/>
        </authorList>
    </citation>
    <scope>NUCLEOTIDE SEQUENCE</scope>
    <source>
        <strain evidence="2">PMS8_DN22799</strain>
    </source>
</reference>
<evidence type="ECO:0000256" key="1">
    <source>
        <dbReference type="SAM" id="MobiDB-lite"/>
    </source>
</evidence>
<dbReference type="InterPro" id="IPR058041">
    <property type="entry name" value="CcFV1_CP"/>
</dbReference>
<protein>
    <submittedName>
        <fullName evidence="2">Capsid protein</fullName>
    </submittedName>
</protein>
<sequence>MSGYLTVEDAKRISEVGEPIVRVVIKLAANGLTSERILALARAVAGGEPAPFDLAPGQPRTLKIQAYSCLHDPRQYADLYGMTEAVASELRIQFKVEPEVVCERITQIAVEALRRRGSPRGVVVTMDGTPGSPPTSPSPTTSSSDRLRAFKAEIASNSGVYGSYVFEARPTYRDLTRAFSVDLGWNCFVLAQSKALAIAVARIVRVKSRHDPSVRDFVHYIDPGNNALAGMDIPPTKPDLAVEPRGAVTPSTRDPVHMVLTTGGASPSRSSPTDKGSRGPQSVVAR</sequence>
<feature type="compositionally biased region" description="Polar residues" evidence="1">
    <location>
        <begin position="263"/>
        <end position="274"/>
    </location>
</feature>
<evidence type="ECO:0000313" key="2">
    <source>
        <dbReference type="EMBL" id="QKK35420.1"/>
    </source>
</evidence>
<dbReference type="Pfam" id="PF25660">
    <property type="entry name" value="CcFV1_CP"/>
    <property type="match status" value="1"/>
</dbReference>
<dbReference type="EMBL" id="MN617814">
    <property type="protein sequence ID" value="QKK35420.1"/>
    <property type="molecule type" value="Genomic_RNA"/>
</dbReference>
<name>A0A8E3YWG2_9VIRU</name>
<feature type="region of interest" description="Disordered" evidence="1">
    <location>
        <begin position="121"/>
        <end position="144"/>
    </location>
</feature>
<organism evidence="2">
    <name type="scientific">Erysiphe necator associated polymycovirus 5</name>
    <dbReference type="NCBI Taxonomy" id="2742559"/>
    <lineage>
        <taxon>Viruses</taxon>
        <taxon>Riboviria</taxon>
        <taxon>Riboviria incertae sedis</taxon>
        <taxon>Polymycoviridae</taxon>
        <taxon>Polymycovirus</taxon>
    </lineage>
</organism>
<proteinExistence type="predicted"/>
<feature type="region of interest" description="Disordered" evidence="1">
    <location>
        <begin position="243"/>
        <end position="286"/>
    </location>
</feature>
<accession>A0A8E3YWG2</accession>